<feature type="transmembrane region" description="Helical" evidence="7">
    <location>
        <begin position="12"/>
        <end position="32"/>
    </location>
</feature>
<comment type="catalytic activity">
    <reaction evidence="1">
        <text>ATP + protein L-histidine = ADP + protein N-phospho-L-histidine.</text>
        <dbReference type="EC" id="2.7.13.3"/>
    </reaction>
</comment>
<dbReference type="InterPro" id="IPR010559">
    <property type="entry name" value="Sig_transdc_His_kin_internal"/>
</dbReference>
<evidence type="ECO:0000256" key="6">
    <source>
        <dbReference type="ARBA" id="ARBA00022777"/>
    </source>
</evidence>
<dbReference type="Gene3D" id="6.10.340.10">
    <property type="match status" value="1"/>
</dbReference>
<dbReference type="Pfam" id="PF00672">
    <property type="entry name" value="HAMP"/>
    <property type="match status" value="1"/>
</dbReference>
<dbReference type="EC" id="2.7.13.3" evidence="3"/>
<keyword evidence="11" id="KW-1185">Reference proteome</keyword>
<dbReference type="PANTHER" id="PTHR34220:SF7">
    <property type="entry name" value="SENSOR HISTIDINE KINASE YPDA"/>
    <property type="match status" value="1"/>
</dbReference>
<comment type="caution">
    <text evidence="10">The sequence shown here is derived from an EMBL/GenBank/DDBJ whole genome shotgun (WGS) entry which is preliminary data.</text>
</comment>
<keyword evidence="7" id="KW-0812">Transmembrane</keyword>
<feature type="transmembrane region" description="Helical" evidence="7">
    <location>
        <begin position="180"/>
        <end position="199"/>
    </location>
</feature>
<dbReference type="SUPFAM" id="SSF55874">
    <property type="entry name" value="ATPase domain of HSP90 chaperone/DNA topoisomerase II/histidine kinase"/>
    <property type="match status" value="1"/>
</dbReference>
<sequence>MQKTNSIKKRLSFSYIFIIVLMIIPTAYSIIAQRMYTLQYDKIITNVSRANRLSQIVKTEISDEIWDIVAGKVDFAEGRQYVILERIRSGIAEIARSTIRDDNRQLLVVVSRAEKTLENYVDMLGRQIEAGTTVAENEKTMDEIRGVSSLIYDILQDYIVAEIESSTNTNESLKHSSITLMYIQIGIIIIIIMISVYAFTSVSENIRRPIHDMEILSSRIANGDLSARAEKPYVEELDNLALNLNIMAGKITDLIDENIKEQQNLQKAEMKTLQAQITPHFLYNTFDTIIWLAESEKKDAVIKITRAFSDFFRISLSKGHEWITIAQELDHVRNYLTIQRIRYADILDYTLDADEGIGDIPVLKLVLQPLVENAIYHGIKNKRGRGIISVTAKKTAAADGGDTRIRFTVEDNGIGFTEERLKIIRDELLQTSPAENLHTYGLYNVNKRLNLYYDTSVSLSITSERGKGTRVSFTVPVETYASEG</sequence>
<evidence type="ECO:0000256" key="7">
    <source>
        <dbReference type="SAM" id="Phobius"/>
    </source>
</evidence>
<keyword evidence="6 10" id="KW-0418">Kinase</keyword>
<evidence type="ECO:0000256" key="4">
    <source>
        <dbReference type="ARBA" id="ARBA00022553"/>
    </source>
</evidence>
<dbReference type="InterPro" id="IPR005467">
    <property type="entry name" value="His_kinase_dom"/>
</dbReference>
<keyword evidence="4" id="KW-0597">Phosphoprotein</keyword>
<dbReference type="Pfam" id="PF02518">
    <property type="entry name" value="HATPase_c"/>
    <property type="match status" value="1"/>
</dbReference>
<dbReference type="SUPFAM" id="SSF158472">
    <property type="entry name" value="HAMP domain-like"/>
    <property type="match status" value="1"/>
</dbReference>
<dbReference type="InterPro" id="IPR050640">
    <property type="entry name" value="Bact_2-comp_sensor_kinase"/>
</dbReference>
<protein>
    <recommendedName>
        <fullName evidence="3">histidine kinase</fullName>
        <ecNumber evidence="3">2.7.13.3</ecNumber>
    </recommendedName>
</protein>
<evidence type="ECO:0000256" key="3">
    <source>
        <dbReference type="ARBA" id="ARBA00012438"/>
    </source>
</evidence>
<evidence type="ECO:0000313" key="10">
    <source>
        <dbReference type="EMBL" id="ERK03407.1"/>
    </source>
</evidence>
<dbReference type="PROSITE" id="PS50109">
    <property type="entry name" value="HIS_KIN"/>
    <property type="match status" value="1"/>
</dbReference>
<dbReference type="PROSITE" id="PS50885">
    <property type="entry name" value="HAMP"/>
    <property type="match status" value="1"/>
</dbReference>
<evidence type="ECO:0000256" key="5">
    <source>
        <dbReference type="ARBA" id="ARBA00022679"/>
    </source>
</evidence>
<dbReference type="PANTHER" id="PTHR34220">
    <property type="entry name" value="SENSOR HISTIDINE KINASE YPDA"/>
    <property type="match status" value="1"/>
</dbReference>
<gene>
    <name evidence="10" type="ORF">HMPREF0860_2054</name>
</gene>
<keyword evidence="5" id="KW-0808">Transferase</keyword>
<keyword evidence="7" id="KW-0472">Membrane</keyword>
<dbReference type="CDD" id="cd06225">
    <property type="entry name" value="HAMP"/>
    <property type="match status" value="1"/>
</dbReference>
<dbReference type="InterPro" id="IPR003594">
    <property type="entry name" value="HATPase_dom"/>
</dbReference>
<dbReference type="InterPro" id="IPR003660">
    <property type="entry name" value="HAMP_dom"/>
</dbReference>
<accession>A0ABN0P7T0</accession>
<feature type="domain" description="HAMP" evidence="9">
    <location>
        <begin position="204"/>
        <end position="256"/>
    </location>
</feature>
<feature type="domain" description="Histidine kinase" evidence="8">
    <location>
        <begin position="358"/>
        <end position="479"/>
    </location>
</feature>
<dbReference type="Pfam" id="PF06580">
    <property type="entry name" value="His_kinase"/>
    <property type="match status" value="1"/>
</dbReference>
<dbReference type="SMART" id="SM00304">
    <property type="entry name" value="HAMP"/>
    <property type="match status" value="1"/>
</dbReference>
<reference evidence="10 11" key="1">
    <citation type="submission" date="2013-08" db="EMBL/GenBank/DDBJ databases">
        <authorList>
            <person name="Durkin A.S."/>
            <person name="Haft D.R."/>
            <person name="McCorrison J."/>
            <person name="Torralba M."/>
            <person name="Gillis M."/>
            <person name="Haft D.H."/>
            <person name="Methe B."/>
            <person name="Sutton G."/>
            <person name="Nelson K.E."/>
        </authorList>
    </citation>
    <scope>NUCLEOTIDE SEQUENCE [LARGE SCALE GENOMIC DNA]</scope>
    <source>
        <strain evidence="10 11">ATCC 35536</strain>
    </source>
</reference>
<dbReference type="SMART" id="SM00387">
    <property type="entry name" value="HATPase_c"/>
    <property type="match status" value="1"/>
</dbReference>
<evidence type="ECO:0000256" key="2">
    <source>
        <dbReference type="ARBA" id="ARBA00004370"/>
    </source>
</evidence>
<evidence type="ECO:0000259" key="8">
    <source>
        <dbReference type="PROSITE" id="PS50109"/>
    </source>
</evidence>
<dbReference type="GO" id="GO:0016301">
    <property type="term" value="F:kinase activity"/>
    <property type="evidence" value="ECO:0007669"/>
    <property type="project" value="UniProtKB-KW"/>
</dbReference>
<dbReference type="InterPro" id="IPR036890">
    <property type="entry name" value="HATPase_C_sf"/>
</dbReference>
<comment type="subcellular location">
    <subcellularLocation>
        <location evidence="2">Membrane</location>
    </subcellularLocation>
</comment>
<evidence type="ECO:0000313" key="11">
    <source>
        <dbReference type="Proteomes" id="UP000016646"/>
    </source>
</evidence>
<organism evidence="10 11">
    <name type="scientific">Treponema socranskii subsp. socranskii VPI DR56BR1116 = ATCC 35536</name>
    <dbReference type="NCBI Taxonomy" id="1125725"/>
    <lineage>
        <taxon>Bacteria</taxon>
        <taxon>Pseudomonadati</taxon>
        <taxon>Spirochaetota</taxon>
        <taxon>Spirochaetia</taxon>
        <taxon>Spirochaetales</taxon>
        <taxon>Treponemataceae</taxon>
        <taxon>Treponema</taxon>
    </lineage>
</organism>
<evidence type="ECO:0000256" key="1">
    <source>
        <dbReference type="ARBA" id="ARBA00000085"/>
    </source>
</evidence>
<proteinExistence type="predicted"/>
<name>A0ABN0P7T0_TRESO</name>
<dbReference type="Gene3D" id="3.30.565.10">
    <property type="entry name" value="Histidine kinase-like ATPase, C-terminal domain"/>
    <property type="match status" value="1"/>
</dbReference>
<dbReference type="EMBL" id="AVQI01000033">
    <property type="protein sequence ID" value="ERK03407.1"/>
    <property type="molecule type" value="Genomic_DNA"/>
</dbReference>
<evidence type="ECO:0000259" key="9">
    <source>
        <dbReference type="PROSITE" id="PS50885"/>
    </source>
</evidence>
<keyword evidence="7" id="KW-1133">Transmembrane helix</keyword>
<dbReference type="Proteomes" id="UP000016646">
    <property type="component" value="Unassembled WGS sequence"/>
</dbReference>
<dbReference type="RefSeq" id="WP_021495566.1">
    <property type="nucleotide sequence ID" value="NZ_AVQI01000033.1"/>
</dbReference>